<dbReference type="PANTHER" id="PTHR11319:SF35">
    <property type="entry name" value="OUTER MEMBRANE PROTEIN PMPC-RELATED"/>
    <property type="match status" value="1"/>
</dbReference>
<protein>
    <recommendedName>
        <fullName evidence="3">Pyrrolo-quinoline quinone repeat domain-containing protein</fullName>
    </recommendedName>
</protein>
<dbReference type="Pfam" id="PF13360">
    <property type="entry name" value="PQQ_2"/>
    <property type="match status" value="1"/>
</dbReference>
<feature type="transmembrane region" description="Helical" evidence="2">
    <location>
        <begin position="721"/>
        <end position="742"/>
    </location>
</feature>
<dbReference type="AlphaFoldDB" id="A0A7S2SXR1"/>
<feature type="transmembrane region" description="Helical" evidence="2">
    <location>
        <begin position="1029"/>
        <end position="1054"/>
    </location>
</feature>
<feature type="transmembrane region" description="Helical" evidence="2">
    <location>
        <begin position="822"/>
        <end position="839"/>
    </location>
</feature>
<reference evidence="4" key="1">
    <citation type="submission" date="2021-01" db="EMBL/GenBank/DDBJ databases">
        <authorList>
            <person name="Corre E."/>
            <person name="Pelletier E."/>
            <person name="Niang G."/>
            <person name="Scheremetjew M."/>
            <person name="Finn R."/>
            <person name="Kale V."/>
            <person name="Holt S."/>
            <person name="Cochrane G."/>
            <person name="Meng A."/>
            <person name="Brown T."/>
            <person name="Cohen L."/>
        </authorList>
    </citation>
    <scope>NUCLEOTIDE SEQUENCE</scope>
    <source>
        <strain evidence="4">CCMP1243</strain>
    </source>
</reference>
<feature type="transmembrane region" description="Helical" evidence="2">
    <location>
        <begin position="995"/>
        <end position="1017"/>
    </location>
</feature>
<feature type="transmembrane region" description="Helical" evidence="2">
    <location>
        <begin position="929"/>
        <end position="950"/>
    </location>
</feature>
<dbReference type="SUPFAM" id="SSF50998">
    <property type="entry name" value="Quinoprotein alcohol dehydrogenase-like"/>
    <property type="match status" value="1"/>
</dbReference>
<evidence type="ECO:0000256" key="2">
    <source>
        <dbReference type="SAM" id="Phobius"/>
    </source>
</evidence>
<gene>
    <name evidence="4" type="ORF">RMAR1173_LOCUS21984</name>
</gene>
<keyword evidence="2" id="KW-0472">Membrane</keyword>
<sequence length="1092" mass="120876">MFRSWFTYPSIESAEPTLSWTTNIDLPVWAPVVLNNNLNVFVASSASGENDVAELSMFTQETSSQVALEWSKFLFQGGLVYGSPILGNEWDPVTRSWEPVVYVAASADTSQGSNTYIYSFTANVTNTNSALYRWRYPATFNRFFSGLGQITGSGALNANGTLFFGLRALTGEDEPGQNGVLALRQGEQLWLLETDYGVSTVITDDLYVYFVSGGSLFCVQGSSGVVLWQRSLVNGQTGVPFNGFPSFGSTGLDIVVGYGEYLNSVGRANGTVFWRRQVNGNIKAAPAISGRKIFVGTDAGLLYGLKRTTENSNPPSELWVVVLNPMTSSPVVMGNGRGSRAVLVQLDDLGRLNAVNLRKGSVAWTYDYGEGFSALNGGQPVVNQYGQIIVGTQSSNVMLAVGDGWRGGCPAGTETRSDISEANPDFCALCKSGSFSGDVGRDSCTVCPPGRWSDDIGATFCYTCEYEESCLGGNNCTLETDGVACSQCVRYEYYRFVSLCKECPEGRYATLMSSLYLIGAVVFVALYMHFKRGTKFAYEITKDDVISLWVDNAPFCTRMRNKCCPCCGSGSGEWVDQKVTRVMDDYTLEVEGHFGNARRIKNTKFVIKKCRRYGDEITAKGTGFVSIDPVVGQLEERLLDGQDNAGQWEAQSTLDPSQEQEGGHLDSGATGGRMHTASSFNLDKQGIKLSNFFKSYGDDFAVHGDSRSIVRGKSTSAGTEMIMAASLVMVSYAQTTSFFVSIPVGWPAFMLNAFETMSRVISFDIPTLIPSPDCVWGLGYTSKWLMAMLAPLCILVLLRLLYLSYGWCVQHVLKRKQYQNRVINVACIIVVLLYVFLTAKTVEPFACTKQTFRFKTMNADPSIQCEGFFGNPRYSFLVWLGICFFCLYGIGIPMTLWSMLTKAKREHMMGSIVVRQRFGWLYMRFTSQYYYWEIVILSRKFILVLIVLLGKSVREMIVWSMFIVCLAILVQYHYRPFNCFDCLLNHSRRCTHWGAMDSLEMGLLFANLAVLVVGLYLLRMGADSGDVGLVQLIILCTFAAAAIGLIVVVAFLYIKTKYLQYKFKNSGERNEYQTAQNMNAVNTDAIDFFCGC</sequence>
<proteinExistence type="predicted"/>
<feature type="transmembrane region" description="Helical" evidence="2">
    <location>
        <begin position="784"/>
        <end position="802"/>
    </location>
</feature>
<dbReference type="InterPro" id="IPR015943">
    <property type="entry name" value="WD40/YVTN_repeat-like_dom_sf"/>
</dbReference>
<feature type="domain" description="Pyrrolo-quinoline quinone repeat" evidence="3">
    <location>
        <begin position="263"/>
        <end position="397"/>
    </location>
</feature>
<feature type="region of interest" description="Disordered" evidence="1">
    <location>
        <begin position="650"/>
        <end position="670"/>
    </location>
</feature>
<dbReference type="InterPro" id="IPR011047">
    <property type="entry name" value="Quinoprotein_ADH-like_sf"/>
</dbReference>
<keyword evidence="2" id="KW-0812">Transmembrane</keyword>
<evidence type="ECO:0000313" key="4">
    <source>
        <dbReference type="EMBL" id="CAD9710990.1"/>
    </source>
</evidence>
<feature type="transmembrane region" description="Helical" evidence="2">
    <location>
        <begin position="876"/>
        <end position="900"/>
    </location>
</feature>
<feature type="compositionally biased region" description="Polar residues" evidence="1">
    <location>
        <begin position="650"/>
        <end position="660"/>
    </location>
</feature>
<organism evidence="4">
    <name type="scientific">Rhizochromulina marina</name>
    <dbReference type="NCBI Taxonomy" id="1034831"/>
    <lineage>
        <taxon>Eukaryota</taxon>
        <taxon>Sar</taxon>
        <taxon>Stramenopiles</taxon>
        <taxon>Ochrophyta</taxon>
        <taxon>Dictyochophyceae</taxon>
        <taxon>Rhizochromulinales</taxon>
        <taxon>Rhizochromulina</taxon>
    </lineage>
</organism>
<accession>A0A7S2SXR1</accession>
<dbReference type="SMART" id="SM01411">
    <property type="entry name" value="Ephrin_rec_like"/>
    <property type="match status" value="1"/>
</dbReference>
<dbReference type="EMBL" id="HBHJ01033177">
    <property type="protein sequence ID" value="CAD9710990.1"/>
    <property type="molecule type" value="Transcribed_RNA"/>
</dbReference>
<feature type="transmembrane region" description="Helical" evidence="2">
    <location>
        <begin position="508"/>
        <end position="528"/>
    </location>
</feature>
<dbReference type="PANTHER" id="PTHR11319">
    <property type="entry name" value="G PROTEIN-COUPLED RECEPTOR-RELATED"/>
    <property type="match status" value="1"/>
</dbReference>
<keyword evidence="2" id="KW-1133">Transmembrane helix</keyword>
<evidence type="ECO:0000259" key="3">
    <source>
        <dbReference type="Pfam" id="PF13360"/>
    </source>
</evidence>
<dbReference type="Gene3D" id="2.130.10.10">
    <property type="entry name" value="YVTN repeat-like/Quinoprotein amine dehydrogenase"/>
    <property type="match status" value="1"/>
</dbReference>
<dbReference type="Gene3D" id="2.10.50.10">
    <property type="entry name" value="Tumor Necrosis Factor Receptor, subunit A, domain 2"/>
    <property type="match status" value="1"/>
</dbReference>
<dbReference type="InterPro" id="IPR002372">
    <property type="entry name" value="PQQ_rpt_dom"/>
</dbReference>
<evidence type="ECO:0000256" key="1">
    <source>
        <dbReference type="SAM" id="MobiDB-lite"/>
    </source>
</evidence>
<feature type="transmembrane region" description="Helical" evidence="2">
    <location>
        <begin position="956"/>
        <end position="974"/>
    </location>
</feature>
<name>A0A7S2SXR1_9STRA</name>